<feature type="domain" description="Response regulatory" evidence="3">
    <location>
        <begin position="7"/>
        <end position="121"/>
    </location>
</feature>
<name>A0A369T782_9PROT</name>
<reference evidence="4 5" key="1">
    <citation type="submission" date="2018-07" db="EMBL/GenBank/DDBJ databases">
        <title>Venubactetium sediminum gen. nov., sp. nov., isolated from a marine solar saltern.</title>
        <authorList>
            <person name="Wang S."/>
        </authorList>
    </citation>
    <scope>NUCLEOTIDE SEQUENCE [LARGE SCALE GENOMIC DNA]</scope>
    <source>
        <strain evidence="4 5">WD2A32</strain>
    </source>
</reference>
<dbReference type="InterPro" id="IPR011006">
    <property type="entry name" value="CheY-like_superfamily"/>
</dbReference>
<keyword evidence="5" id="KW-1185">Reference proteome</keyword>
<dbReference type="EMBL" id="QPMH01000030">
    <property type="protein sequence ID" value="RDD60324.1"/>
    <property type="molecule type" value="Genomic_DNA"/>
</dbReference>
<keyword evidence="1 2" id="KW-0597">Phosphoprotein</keyword>
<gene>
    <name evidence="4" type="ORF">DRB17_18710</name>
</gene>
<dbReference type="Gene3D" id="3.40.50.2300">
    <property type="match status" value="1"/>
</dbReference>
<dbReference type="SMART" id="SM00448">
    <property type="entry name" value="REC"/>
    <property type="match status" value="1"/>
</dbReference>
<evidence type="ECO:0000313" key="4">
    <source>
        <dbReference type="EMBL" id="RDD60324.1"/>
    </source>
</evidence>
<sequence length="123" mass="13151">MEEALARILLAEDDHSLRNFLAVALQRAGHEVRAVDDGLAAADALEQGGFDLLLADVVMPGLDGIELARRAGKQYPNIKIMFITGFAAVAMSARSAPPKGARVLSKPFHLRELVGQVESFLAA</sequence>
<dbReference type="PANTHER" id="PTHR44591">
    <property type="entry name" value="STRESS RESPONSE REGULATOR PROTEIN 1"/>
    <property type="match status" value="1"/>
</dbReference>
<evidence type="ECO:0000313" key="5">
    <source>
        <dbReference type="Proteomes" id="UP000253941"/>
    </source>
</evidence>
<organism evidence="4 5">
    <name type="scientific">Ferruginivarius sediminum</name>
    <dbReference type="NCBI Taxonomy" id="2661937"/>
    <lineage>
        <taxon>Bacteria</taxon>
        <taxon>Pseudomonadati</taxon>
        <taxon>Pseudomonadota</taxon>
        <taxon>Alphaproteobacteria</taxon>
        <taxon>Rhodospirillales</taxon>
        <taxon>Rhodospirillaceae</taxon>
        <taxon>Ferruginivarius</taxon>
    </lineage>
</organism>
<dbReference type="SUPFAM" id="SSF52172">
    <property type="entry name" value="CheY-like"/>
    <property type="match status" value="1"/>
</dbReference>
<accession>A0A369T782</accession>
<dbReference type="InterPro" id="IPR050595">
    <property type="entry name" value="Bact_response_regulator"/>
</dbReference>
<dbReference type="PROSITE" id="PS50110">
    <property type="entry name" value="RESPONSE_REGULATORY"/>
    <property type="match status" value="1"/>
</dbReference>
<dbReference type="Pfam" id="PF00072">
    <property type="entry name" value="Response_reg"/>
    <property type="match status" value="1"/>
</dbReference>
<dbReference type="PANTHER" id="PTHR44591:SF21">
    <property type="entry name" value="TWO-COMPONENT RESPONSE REGULATOR"/>
    <property type="match status" value="1"/>
</dbReference>
<dbReference type="Proteomes" id="UP000253941">
    <property type="component" value="Unassembled WGS sequence"/>
</dbReference>
<evidence type="ECO:0000256" key="2">
    <source>
        <dbReference type="PROSITE-ProRule" id="PRU00169"/>
    </source>
</evidence>
<dbReference type="AlphaFoldDB" id="A0A369T782"/>
<comment type="caution">
    <text evidence="4">The sequence shown here is derived from an EMBL/GenBank/DDBJ whole genome shotgun (WGS) entry which is preliminary data.</text>
</comment>
<protein>
    <submittedName>
        <fullName evidence="4">Response regulator</fullName>
    </submittedName>
</protein>
<evidence type="ECO:0000259" key="3">
    <source>
        <dbReference type="PROSITE" id="PS50110"/>
    </source>
</evidence>
<evidence type="ECO:0000256" key="1">
    <source>
        <dbReference type="ARBA" id="ARBA00022553"/>
    </source>
</evidence>
<dbReference type="InterPro" id="IPR001789">
    <property type="entry name" value="Sig_transdc_resp-reg_receiver"/>
</dbReference>
<dbReference type="GO" id="GO:0000160">
    <property type="term" value="P:phosphorelay signal transduction system"/>
    <property type="evidence" value="ECO:0007669"/>
    <property type="project" value="InterPro"/>
</dbReference>
<feature type="modified residue" description="4-aspartylphosphate" evidence="2">
    <location>
        <position position="56"/>
    </location>
</feature>
<proteinExistence type="predicted"/>